<accession>A0A6N7W527</accession>
<dbReference type="EMBL" id="VULO01000001">
    <property type="protein sequence ID" value="MSS83228.1"/>
    <property type="molecule type" value="Genomic_DNA"/>
</dbReference>
<keyword evidence="4" id="KW-1185">Reference proteome</keyword>
<dbReference type="Gene3D" id="3.40.1620.10">
    <property type="entry name" value="YefM-like domain"/>
    <property type="match status" value="1"/>
</dbReference>
<comment type="function">
    <text evidence="2">Antitoxin component of a type II toxin-antitoxin (TA) system.</text>
</comment>
<reference evidence="3 4" key="1">
    <citation type="submission" date="2019-08" db="EMBL/GenBank/DDBJ databases">
        <title>In-depth cultivation of the pig gut microbiome towards novel bacterial diversity and tailored functional studies.</title>
        <authorList>
            <person name="Wylensek D."/>
            <person name="Hitch T.C.A."/>
            <person name="Clavel T."/>
        </authorList>
    </citation>
    <scope>NUCLEOTIDE SEQUENCE [LARGE SCALE GENOMIC DNA]</scope>
    <source>
        <strain evidence="3 4">WB03_NA08</strain>
    </source>
</reference>
<dbReference type="InterPro" id="IPR051405">
    <property type="entry name" value="phD/YefM_antitoxin"/>
</dbReference>
<evidence type="ECO:0000313" key="4">
    <source>
        <dbReference type="Proteomes" id="UP000470875"/>
    </source>
</evidence>
<dbReference type="Pfam" id="PF02604">
    <property type="entry name" value="PhdYeFM_antitox"/>
    <property type="match status" value="1"/>
</dbReference>
<protein>
    <recommendedName>
        <fullName evidence="2">Antitoxin</fullName>
    </recommendedName>
</protein>
<dbReference type="InterPro" id="IPR036165">
    <property type="entry name" value="YefM-like_sf"/>
</dbReference>
<dbReference type="NCBIfam" id="TIGR01552">
    <property type="entry name" value="phd_fam"/>
    <property type="match status" value="1"/>
</dbReference>
<dbReference type="InterPro" id="IPR006442">
    <property type="entry name" value="Antitoxin_Phd/YefM"/>
</dbReference>
<proteinExistence type="inferred from homology"/>
<dbReference type="AlphaFoldDB" id="A0A6N7W527"/>
<evidence type="ECO:0000256" key="2">
    <source>
        <dbReference type="RuleBase" id="RU362080"/>
    </source>
</evidence>
<gene>
    <name evidence="3" type="ORF">FYJ24_00280</name>
</gene>
<dbReference type="SUPFAM" id="SSF143120">
    <property type="entry name" value="YefM-like"/>
    <property type="match status" value="1"/>
</dbReference>
<comment type="similarity">
    <text evidence="1 2">Belongs to the phD/YefM antitoxin family.</text>
</comment>
<sequence length="92" mass="10240">MVTAVSYSNFRKSLKAHMRQVNEDADMLLVTNTDPADNVVVMSAADYESLMETIRIYQNPYLHSKVLRGLDLAQQGNAAARDLIDADGHSEQ</sequence>
<dbReference type="PANTHER" id="PTHR33713">
    <property type="entry name" value="ANTITOXIN YAFN-RELATED"/>
    <property type="match status" value="1"/>
</dbReference>
<evidence type="ECO:0000256" key="1">
    <source>
        <dbReference type="ARBA" id="ARBA00009981"/>
    </source>
</evidence>
<comment type="caution">
    <text evidence="3">The sequence shown here is derived from an EMBL/GenBank/DDBJ whole genome shotgun (WGS) entry which is preliminary data.</text>
</comment>
<evidence type="ECO:0000313" key="3">
    <source>
        <dbReference type="EMBL" id="MSS83228.1"/>
    </source>
</evidence>
<name>A0A6N7W527_9ACTO</name>
<dbReference type="PANTHER" id="PTHR33713:SF6">
    <property type="entry name" value="ANTITOXIN YEFM"/>
    <property type="match status" value="1"/>
</dbReference>
<dbReference type="Proteomes" id="UP000470875">
    <property type="component" value="Unassembled WGS sequence"/>
</dbReference>
<organism evidence="3 4">
    <name type="scientific">Scrofimicrobium canadense</name>
    <dbReference type="NCBI Taxonomy" id="2652290"/>
    <lineage>
        <taxon>Bacteria</taxon>
        <taxon>Bacillati</taxon>
        <taxon>Actinomycetota</taxon>
        <taxon>Actinomycetes</taxon>
        <taxon>Actinomycetales</taxon>
        <taxon>Actinomycetaceae</taxon>
        <taxon>Scrofimicrobium</taxon>
    </lineage>
</organism>